<dbReference type="InterPro" id="IPR011723">
    <property type="entry name" value="Znf/thioredoxin_put"/>
</dbReference>
<evidence type="ECO:0000313" key="3">
    <source>
        <dbReference type="EMBL" id="QDV88489.1"/>
    </source>
</evidence>
<keyword evidence="2" id="KW-1133">Transmembrane helix</keyword>
<feature type="transmembrane region" description="Helical" evidence="2">
    <location>
        <begin position="201"/>
        <end position="224"/>
    </location>
</feature>
<evidence type="ECO:0000256" key="1">
    <source>
        <dbReference type="SAM" id="MobiDB-lite"/>
    </source>
</evidence>
<name>A0ABX5Y2K0_9BACT</name>
<gene>
    <name evidence="3" type="ORF">TBK1r_75220</name>
</gene>
<feature type="transmembrane region" description="Helical" evidence="2">
    <location>
        <begin position="377"/>
        <end position="396"/>
    </location>
</feature>
<feature type="transmembrane region" description="Helical" evidence="2">
    <location>
        <begin position="279"/>
        <end position="300"/>
    </location>
</feature>
<dbReference type="Gene3D" id="2.20.28.160">
    <property type="match status" value="1"/>
</dbReference>
<organism evidence="3 4">
    <name type="scientific">Stieleria magnilauensis</name>
    <dbReference type="NCBI Taxonomy" id="2527963"/>
    <lineage>
        <taxon>Bacteria</taxon>
        <taxon>Pseudomonadati</taxon>
        <taxon>Planctomycetota</taxon>
        <taxon>Planctomycetia</taxon>
        <taxon>Pirellulales</taxon>
        <taxon>Pirellulaceae</taxon>
        <taxon>Stieleria</taxon>
    </lineage>
</organism>
<feature type="region of interest" description="Disordered" evidence="1">
    <location>
        <begin position="57"/>
        <end position="85"/>
    </location>
</feature>
<feature type="region of interest" description="Disordered" evidence="1">
    <location>
        <begin position="119"/>
        <end position="155"/>
    </location>
</feature>
<feature type="transmembrane region" description="Helical" evidence="2">
    <location>
        <begin position="236"/>
        <end position="258"/>
    </location>
</feature>
<dbReference type="NCBIfam" id="TIGR02098">
    <property type="entry name" value="MJ0042_CXXC"/>
    <property type="match status" value="1"/>
</dbReference>
<reference evidence="3 4" key="1">
    <citation type="submission" date="2019-02" db="EMBL/GenBank/DDBJ databases">
        <title>Deep-cultivation of Planctomycetes and their phenomic and genomic characterization uncovers novel biology.</title>
        <authorList>
            <person name="Wiegand S."/>
            <person name="Jogler M."/>
            <person name="Boedeker C."/>
            <person name="Pinto D."/>
            <person name="Vollmers J."/>
            <person name="Rivas-Marin E."/>
            <person name="Kohn T."/>
            <person name="Peeters S.H."/>
            <person name="Heuer A."/>
            <person name="Rast P."/>
            <person name="Oberbeckmann S."/>
            <person name="Bunk B."/>
            <person name="Jeske O."/>
            <person name="Meyerdierks A."/>
            <person name="Storesund J.E."/>
            <person name="Kallscheuer N."/>
            <person name="Luecker S."/>
            <person name="Lage O.M."/>
            <person name="Pohl T."/>
            <person name="Merkel B.J."/>
            <person name="Hornburger P."/>
            <person name="Mueller R.-W."/>
            <person name="Bruemmer F."/>
            <person name="Labrenz M."/>
            <person name="Spormann A.M."/>
            <person name="Op den Camp H."/>
            <person name="Overmann J."/>
            <person name="Amann R."/>
            <person name="Jetten M.S.M."/>
            <person name="Mascher T."/>
            <person name="Medema M.H."/>
            <person name="Devos D.P."/>
            <person name="Kaster A.-K."/>
            <person name="Ovreas L."/>
            <person name="Rohde M."/>
            <person name="Galperin M.Y."/>
            <person name="Jogler C."/>
        </authorList>
    </citation>
    <scope>NUCLEOTIDE SEQUENCE [LARGE SCALE GENOMIC DNA]</scope>
    <source>
        <strain evidence="3 4">TBK1r</strain>
    </source>
</reference>
<dbReference type="Proteomes" id="UP000318081">
    <property type="component" value="Chromosome"/>
</dbReference>
<protein>
    <recommendedName>
        <fullName evidence="5">Zinc finger/thioredoxin putative domain-containing protein</fullName>
    </recommendedName>
</protein>
<evidence type="ECO:0000313" key="4">
    <source>
        <dbReference type="Proteomes" id="UP000318081"/>
    </source>
</evidence>
<sequence>MKQIVLCPKCNARVAVSESQAGRRVRCPGCSQPFLTAPVADPVTQSVAATDQDEDWLGLKDLPSDSSFAPRDAQDTPQTPQDSEQFRLRCPKCESIKYVSVSQVGSTVRCNDCHSRVKVPRPPKKLVSSSSPTPTSPLASDPFHDSFPSSEAHPFERRTENAGLVIESVMKSAEVDVEAEDQKLSREENAMSSWTKSILGVFIDPGVVIHLVAVALLLALPVAGTVARPRLGFATFPFMAIAFSLAMTCGLAIVHAVANGSRTVEDWPTIDLYAWLESCLIVGAALVCSVTPALFLATLFSSRALVTVGLMLFGAHLVFPYVVLSILDNQTVMAPISLDVFRGFKRSRTECRVFYVAAGATLAAPLVYFWFAPPEPLYAGIGATLCVVIAFLYAAMLGRFAYSLGINDEEEDALQREA</sequence>
<accession>A0ABX5Y2K0</accession>
<keyword evidence="2" id="KW-0472">Membrane</keyword>
<evidence type="ECO:0000256" key="2">
    <source>
        <dbReference type="SAM" id="Phobius"/>
    </source>
</evidence>
<feature type="transmembrane region" description="Helical" evidence="2">
    <location>
        <begin position="353"/>
        <end position="371"/>
    </location>
</feature>
<feature type="compositionally biased region" description="Low complexity" evidence="1">
    <location>
        <begin position="125"/>
        <end position="138"/>
    </location>
</feature>
<evidence type="ECO:0008006" key="5">
    <source>
        <dbReference type="Google" id="ProtNLM"/>
    </source>
</evidence>
<feature type="transmembrane region" description="Helical" evidence="2">
    <location>
        <begin position="306"/>
        <end position="327"/>
    </location>
</feature>
<dbReference type="EMBL" id="CP036432">
    <property type="protein sequence ID" value="QDV88489.1"/>
    <property type="molecule type" value="Genomic_DNA"/>
</dbReference>
<keyword evidence="4" id="KW-1185">Reference proteome</keyword>
<proteinExistence type="predicted"/>
<keyword evidence="2" id="KW-0812">Transmembrane</keyword>